<keyword evidence="1" id="KW-1133">Transmembrane helix</keyword>
<proteinExistence type="predicted"/>
<comment type="caution">
    <text evidence="2">The sequence shown here is derived from an EMBL/GenBank/DDBJ whole genome shotgun (WGS) entry which is preliminary data.</text>
</comment>
<feature type="transmembrane region" description="Helical" evidence="1">
    <location>
        <begin position="64"/>
        <end position="82"/>
    </location>
</feature>
<accession>A0A1F5X4B5</accession>
<sequence length="89" mass="9833">MKVLVNIIGLLLTLGSAITILKSFNSWRGVSREGLFFFVLGFAFFATGFIWKIFAPASSYDTDLIFFSLGAAFMLLGARKVFSINPARN</sequence>
<dbReference type="EMBL" id="MFIE01000014">
    <property type="protein sequence ID" value="OGF82718.1"/>
    <property type="molecule type" value="Genomic_DNA"/>
</dbReference>
<organism evidence="2 3">
    <name type="scientific">Candidatus Giovannonibacteria bacterium RIFCSPLOWO2_01_FULL_46_13</name>
    <dbReference type="NCBI Taxonomy" id="1798352"/>
    <lineage>
        <taxon>Bacteria</taxon>
        <taxon>Candidatus Giovannoniibacteriota</taxon>
    </lineage>
</organism>
<evidence type="ECO:0000256" key="1">
    <source>
        <dbReference type="SAM" id="Phobius"/>
    </source>
</evidence>
<keyword evidence="1" id="KW-0472">Membrane</keyword>
<name>A0A1F5X4B5_9BACT</name>
<protein>
    <submittedName>
        <fullName evidence="2">Uncharacterized protein</fullName>
    </submittedName>
</protein>
<feature type="transmembrane region" description="Helical" evidence="1">
    <location>
        <begin position="35"/>
        <end position="55"/>
    </location>
</feature>
<dbReference type="Proteomes" id="UP000178684">
    <property type="component" value="Unassembled WGS sequence"/>
</dbReference>
<evidence type="ECO:0000313" key="2">
    <source>
        <dbReference type="EMBL" id="OGF82718.1"/>
    </source>
</evidence>
<reference evidence="2 3" key="1">
    <citation type="journal article" date="2016" name="Nat. Commun.">
        <title>Thousands of microbial genomes shed light on interconnected biogeochemical processes in an aquifer system.</title>
        <authorList>
            <person name="Anantharaman K."/>
            <person name="Brown C.T."/>
            <person name="Hug L.A."/>
            <person name="Sharon I."/>
            <person name="Castelle C.J."/>
            <person name="Probst A.J."/>
            <person name="Thomas B.C."/>
            <person name="Singh A."/>
            <person name="Wilkins M.J."/>
            <person name="Karaoz U."/>
            <person name="Brodie E.L."/>
            <person name="Williams K.H."/>
            <person name="Hubbard S.S."/>
            <person name="Banfield J.F."/>
        </authorList>
    </citation>
    <scope>NUCLEOTIDE SEQUENCE [LARGE SCALE GENOMIC DNA]</scope>
</reference>
<keyword evidence="1" id="KW-0812">Transmembrane</keyword>
<evidence type="ECO:0000313" key="3">
    <source>
        <dbReference type="Proteomes" id="UP000178684"/>
    </source>
</evidence>
<dbReference type="AlphaFoldDB" id="A0A1F5X4B5"/>
<gene>
    <name evidence="2" type="ORF">A3B18_00375</name>
</gene>